<dbReference type="WBParaSite" id="maker-PairedContig_1286-snap-gene-0.24-mRNA-1">
    <property type="protein sequence ID" value="maker-PairedContig_1286-snap-gene-0.24-mRNA-1"/>
    <property type="gene ID" value="maker-PairedContig_1286-snap-gene-0.24"/>
</dbReference>
<feature type="transmembrane region" description="Helical" evidence="7">
    <location>
        <begin position="155"/>
        <end position="172"/>
    </location>
</feature>
<keyword evidence="4 7" id="KW-0812">Transmembrane</keyword>
<feature type="transmembrane region" description="Helical" evidence="7">
    <location>
        <begin position="286"/>
        <end position="306"/>
    </location>
</feature>
<organism evidence="8">
    <name type="scientific">Wuchereria bancrofti</name>
    <dbReference type="NCBI Taxonomy" id="6293"/>
    <lineage>
        <taxon>Eukaryota</taxon>
        <taxon>Metazoa</taxon>
        <taxon>Ecdysozoa</taxon>
        <taxon>Nematoda</taxon>
        <taxon>Chromadorea</taxon>
        <taxon>Rhabditida</taxon>
        <taxon>Spirurina</taxon>
        <taxon>Spiruromorpha</taxon>
        <taxon>Filarioidea</taxon>
        <taxon>Onchocercidae</taxon>
        <taxon>Wuchereria</taxon>
    </lineage>
</organism>
<dbReference type="Pfam" id="PF04142">
    <property type="entry name" value="Nuc_sug_transp"/>
    <property type="match status" value="1"/>
</dbReference>
<keyword evidence="5 7" id="KW-1133">Transmembrane helix</keyword>
<comment type="similarity">
    <text evidence="2">Belongs to the nucleotide-sugar transporter family. SLC35A subfamily.</text>
</comment>
<keyword evidence="6 7" id="KW-0472">Membrane</keyword>
<name>A0A1I8EBK3_WUCBA</name>
<dbReference type="NCBIfam" id="TIGR00803">
    <property type="entry name" value="nst"/>
    <property type="match status" value="1"/>
</dbReference>
<feature type="transmembrane region" description="Helical" evidence="7">
    <location>
        <begin position="59"/>
        <end position="77"/>
    </location>
</feature>
<keyword evidence="3" id="KW-0813">Transport</keyword>
<evidence type="ECO:0008006" key="9">
    <source>
        <dbReference type="Google" id="ProtNLM"/>
    </source>
</evidence>
<feature type="transmembrane region" description="Helical" evidence="7">
    <location>
        <begin position="179"/>
        <end position="196"/>
    </location>
</feature>
<reference evidence="8" key="1">
    <citation type="submission" date="2016-11" db="UniProtKB">
        <authorList>
            <consortium name="WormBaseParasite"/>
        </authorList>
    </citation>
    <scope>IDENTIFICATION</scope>
    <source>
        <strain evidence="8">pt0022</strain>
    </source>
</reference>
<dbReference type="SUPFAM" id="SSF103481">
    <property type="entry name" value="Multidrug resistance efflux transporter EmrE"/>
    <property type="match status" value="1"/>
</dbReference>
<dbReference type="PANTHER" id="PTHR10231">
    <property type="entry name" value="NUCLEOTIDE-SUGAR TRANSMEMBRANE TRANSPORTER"/>
    <property type="match status" value="1"/>
</dbReference>
<feature type="transmembrane region" description="Helical" evidence="7">
    <location>
        <begin position="249"/>
        <end position="270"/>
    </location>
</feature>
<evidence type="ECO:0000256" key="7">
    <source>
        <dbReference type="SAM" id="Phobius"/>
    </source>
</evidence>
<sequence>MLHWCYFSCGETSVVHHVDQQQIEVLLLPSKSPLLSSSTQHITYSMRDKLYYLMDRKNLKWLSLAVLTTLLVLILHYSRVQKVDGPRYLSSTAVVTAEIIKLLTCVHGIMLDSGTKFAQNDALKTAIPAFLYVVQNNLLFLSLSKLDAATYQVTYQLKILTTALFSVALLGKKLNSQKWISLLLLTVGIALVQLPKDLGKVTSSTTKLSISTDPERMIGLLAVIAACFSSGFAGVYFEKVLKGSSVSLWMRNLQLAFFSLFGGFFMVWFYDSKQVNEYGFFQGYNSIIWIVVLLQAYGGLIVALVVKYADNILKGFAVSFSIVLSSLMSYWLLDDFQPSLIFAIGAMVVIFSTFFYGYEPKQLPKVVQLES</sequence>
<evidence type="ECO:0000313" key="8">
    <source>
        <dbReference type="WBParaSite" id="maker-PairedContig_1286-snap-gene-0.24-mRNA-1"/>
    </source>
</evidence>
<evidence type="ECO:0000256" key="3">
    <source>
        <dbReference type="ARBA" id="ARBA00022597"/>
    </source>
</evidence>
<evidence type="ECO:0000256" key="5">
    <source>
        <dbReference type="ARBA" id="ARBA00022989"/>
    </source>
</evidence>
<keyword evidence="3" id="KW-0762">Sugar transport</keyword>
<dbReference type="PIRSF" id="PIRSF005799">
    <property type="entry name" value="UDP-gal_transpt"/>
    <property type="match status" value="1"/>
</dbReference>
<dbReference type="STRING" id="6293.A0A1I8EBK3"/>
<dbReference type="Gene3D" id="1.10.3730.20">
    <property type="match status" value="1"/>
</dbReference>
<evidence type="ECO:0000256" key="1">
    <source>
        <dbReference type="ARBA" id="ARBA00004141"/>
    </source>
</evidence>
<feature type="transmembrane region" description="Helical" evidence="7">
    <location>
        <begin position="216"/>
        <end position="237"/>
    </location>
</feature>
<dbReference type="GO" id="GO:0015165">
    <property type="term" value="F:pyrimidine nucleotide-sugar transmembrane transporter activity"/>
    <property type="evidence" value="ECO:0007669"/>
    <property type="project" value="InterPro"/>
</dbReference>
<dbReference type="InterPro" id="IPR037185">
    <property type="entry name" value="EmrE-like"/>
</dbReference>
<protein>
    <recommendedName>
        <fullName evidence="9">UDP-N-acetylglucosamine transporter</fullName>
    </recommendedName>
</protein>
<evidence type="ECO:0000256" key="2">
    <source>
        <dbReference type="ARBA" id="ARBA00009976"/>
    </source>
</evidence>
<proteinExistence type="inferred from homology"/>
<feature type="transmembrane region" description="Helical" evidence="7">
    <location>
        <begin position="313"/>
        <end position="333"/>
    </location>
</feature>
<evidence type="ECO:0000256" key="6">
    <source>
        <dbReference type="ARBA" id="ARBA00023136"/>
    </source>
</evidence>
<feature type="transmembrane region" description="Helical" evidence="7">
    <location>
        <begin position="339"/>
        <end position="358"/>
    </location>
</feature>
<comment type="subcellular location">
    <subcellularLocation>
        <location evidence="1">Membrane</location>
        <topology evidence="1">Multi-pass membrane protein</topology>
    </subcellularLocation>
</comment>
<accession>A0A1I8EBK3</accession>
<evidence type="ECO:0000256" key="4">
    <source>
        <dbReference type="ARBA" id="ARBA00022692"/>
    </source>
</evidence>
<dbReference type="InterPro" id="IPR007271">
    <property type="entry name" value="Nuc_sug_transpt"/>
</dbReference>
<dbReference type="GO" id="GO:0000139">
    <property type="term" value="C:Golgi membrane"/>
    <property type="evidence" value="ECO:0007669"/>
    <property type="project" value="InterPro"/>
</dbReference>
<dbReference type="AlphaFoldDB" id="A0A1I8EBK3"/>